<dbReference type="Gene3D" id="3.40.50.300">
    <property type="entry name" value="P-loop containing nucleotide triphosphate hydrolases"/>
    <property type="match status" value="1"/>
</dbReference>
<evidence type="ECO:0000259" key="8">
    <source>
        <dbReference type="PROSITE" id="PS50893"/>
    </source>
</evidence>
<keyword evidence="5 7" id="KW-1133">Transmembrane helix</keyword>
<feature type="transmembrane region" description="Helical" evidence="7">
    <location>
        <begin position="278"/>
        <end position="299"/>
    </location>
</feature>
<dbReference type="InterPro" id="IPR003593">
    <property type="entry name" value="AAA+_ATPase"/>
</dbReference>
<keyword evidence="6 7" id="KW-0472">Membrane</keyword>
<dbReference type="PANTHER" id="PTHR24221">
    <property type="entry name" value="ATP-BINDING CASSETTE SUB-FAMILY B"/>
    <property type="match status" value="1"/>
</dbReference>
<keyword evidence="11" id="KW-1185">Reference proteome</keyword>
<evidence type="ECO:0000313" key="10">
    <source>
        <dbReference type="EMBL" id="MCV3273340.1"/>
    </source>
</evidence>
<dbReference type="SUPFAM" id="SSF90123">
    <property type="entry name" value="ABC transporter transmembrane region"/>
    <property type="match status" value="1"/>
</dbReference>
<dbReference type="PROSITE" id="PS50929">
    <property type="entry name" value="ABC_TM1F"/>
    <property type="match status" value="1"/>
</dbReference>
<dbReference type="RefSeq" id="WP_263845565.1">
    <property type="nucleotide sequence ID" value="NZ_JALIEB010000014.1"/>
</dbReference>
<comment type="caution">
    <text evidence="10">The sequence shown here is derived from an EMBL/GenBank/DDBJ whole genome shotgun (WGS) entry which is preliminary data.</text>
</comment>
<feature type="transmembrane region" description="Helical" evidence="7">
    <location>
        <begin position="187"/>
        <end position="204"/>
    </location>
</feature>
<keyword evidence="3" id="KW-0547">Nucleotide-binding</keyword>
<protein>
    <submittedName>
        <fullName evidence="10">ABC transporter ATP-binding protein/permease</fullName>
    </submittedName>
</protein>
<organism evidence="10 11">
    <name type="scientific">Roseobacter sinensis</name>
    <dbReference type="NCBI Taxonomy" id="2931391"/>
    <lineage>
        <taxon>Bacteria</taxon>
        <taxon>Pseudomonadati</taxon>
        <taxon>Pseudomonadota</taxon>
        <taxon>Alphaproteobacteria</taxon>
        <taxon>Rhodobacterales</taxon>
        <taxon>Roseobacteraceae</taxon>
        <taxon>Roseobacter</taxon>
    </lineage>
</organism>
<dbReference type="Gene3D" id="1.20.1560.10">
    <property type="entry name" value="ABC transporter type 1, transmembrane domain"/>
    <property type="match status" value="1"/>
</dbReference>
<dbReference type="InterPro" id="IPR027417">
    <property type="entry name" value="P-loop_NTPase"/>
</dbReference>
<feature type="transmembrane region" description="Helical" evidence="7">
    <location>
        <begin position="158"/>
        <end position="181"/>
    </location>
</feature>
<sequence>MAKRGHRQTTLRETLPGLRRVVMRMLPYLRQHRMLVAGGSTALVASVLAKLLEPWPLKFVIDHVVQVGDGVAGTGSPFLDGLSLQTLLLVCAVGLVAVIAVRALCEYGAAIAFALAGNRVLTRVRADLFRHLLALPMAFHSRSKTGDLTMRLISDVGILKETAVTAALPLAVNTLILFGMVTVMLVINWQLTLIALMPLPLLWFSSRRTGRKIQTVSRKQRRNEGDMAATAAEIMTAMRTVQALGVEKEIAATFEGDNAKSMKAGVKVKRLSAGLERFVDVLTALSIALILYFGTLFVLDARMTPGDLLVFITYLKNMFRPVRNYAKYVARLSKATAGGERVIELLDTSVTIASTPDAKPAVITKGRIELKDVTFGYEPKSAAVLDAVSTVIEPGQSVVITGSSGTGKSTFVSLLMRLYDPDKGCITIDGTDLRAVELASLRRQISFVPQETLLFRASVRENLALGAGRPLADATIEAAARIANAHEFIMALPDGYETELTERGGTLSAGQRQRIALVRAYLRISPILILDEPTVGLDSANEAAVSDAIWRLAKGRTTLLITHDLRLATKADRVLCLQGGKIADDGKHTDLVKRGGPYARLWAQQRKPGDVLAAE</sequence>
<evidence type="ECO:0000256" key="7">
    <source>
        <dbReference type="SAM" id="Phobius"/>
    </source>
</evidence>
<accession>A0ABT3BID5</accession>
<dbReference type="InterPro" id="IPR017871">
    <property type="entry name" value="ABC_transporter-like_CS"/>
</dbReference>
<dbReference type="Pfam" id="PF00664">
    <property type="entry name" value="ABC_membrane"/>
    <property type="match status" value="1"/>
</dbReference>
<evidence type="ECO:0000256" key="2">
    <source>
        <dbReference type="ARBA" id="ARBA00022692"/>
    </source>
</evidence>
<dbReference type="InterPro" id="IPR003439">
    <property type="entry name" value="ABC_transporter-like_ATP-bd"/>
</dbReference>
<dbReference type="CDD" id="cd18564">
    <property type="entry name" value="ABC_6TM_exporter_like"/>
    <property type="match status" value="1"/>
</dbReference>
<gene>
    <name evidence="10" type="ORF">MUB52_18050</name>
</gene>
<feature type="domain" description="ABC transmembrane type-1" evidence="9">
    <location>
        <begin position="37"/>
        <end position="334"/>
    </location>
</feature>
<evidence type="ECO:0000256" key="6">
    <source>
        <dbReference type="ARBA" id="ARBA00023136"/>
    </source>
</evidence>
<name>A0ABT3BID5_9RHOB</name>
<proteinExistence type="predicted"/>
<feature type="transmembrane region" description="Helical" evidence="7">
    <location>
        <begin position="87"/>
        <end position="115"/>
    </location>
</feature>
<dbReference type="Proteomes" id="UP001208690">
    <property type="component" value="Unassembled WGS sequence"/>
</dbReference>
<dbReference type="Pfam" id="PF00005">
    <property type="entry name" value="ABC_tran"/>
    <property type="match status" value="1"/>
</dbReference>
<dbReference type="PANTHER" id="PTHR24221:SF468">
    <property type="entry name" value="ABC TRANSPORTER"/>
    <property type="match status" value="1"/>
</dbReference>
<dbReference type="InterPro" id="IPR039421">
    <property type="entry name" value="Type_1_exporter"/>
</dbReference>
<dbReference type="EMBL" id="JALIEB010000014">
    <property type="protein sequence ID" value="MCV3273340.1"/>
    <property type="molecule type" value="Genomic_DNA"/>
</dbReference>
<evidence type="ECO:0000256" key="5">
    <source>
        <dbReference type="ARBA" id="ARBA00022989"/>
    </source>
</evidence>
<comment type="subcellular location">
    <subcellularLocation>
        <location evidence="1">Cell membrane</location>
        <topology evidence="1">Multi-pass membrane protein</topology>
    </subcellularLocation>
</comment>
<keyword evidence="2 7" id="KW-0812">Transmembrane</keyword>
<evidence type="ECO:0000256" key="1">
    <source>
        <dbReference type="ARBA" id="ARBA00004651"/>
    </source>
</evidence>
<evidence type="ECO:0000256" key="4">
    <source>
        <dbReference type="ARBA" id="ARBA00022840"/>
    </source>
</evidence>
<dbReference type="PROSITE" id="PS50893">
    <property type="entry name" value="ABC_TRANSPORTER_2"/>
    <property type="match status" value="1"/>
</dbReference>
<evidence type="ECO:0000256" key="3">
    <source>
        <dbReference type="ARBA" id="ARBA00022741"/>
    </source>
</evidence>
<evidence type="ECO:0000313" key="11">
    <source>
        <dbReference type="Proteomes" id="UP001208690"/>
    </source>
</evidence>
<reference evidence="10 11" key="1">
    <citation type="submission" date="2022-04" db="EMBL/GenBank/DDBJ databases">
        <title>Roseobacter sp. WL0113 is a bacterium isolated from neritic sediment.</title>
        <authorList>
            <person name="Wang L."/>
            <person name="He W."/>
            <person name="Zhang D.-F."/>
        </authorList>
    </citation>
    <scope>NUCLEOTIDE SEQUENCE [LARGE SCALE GENOMIC DNA]</scope>
    <source>
        <strain evidence="10 11">WL0113</strain>
    </source>
</reference>
<dbReference type="SMART" id="SM00382">
    <property type="entry name" value="AAA"/>
    <property type="match status" value="1"/>
</dbReference>
<dbReference type="InterPro" id="IPR011527">
    <property type="entry name" value="ABC1_TM_dom"/>
</dbReference>
<dbReference type="InterPro" id="IPR036640">
    <property type="entry name" value="ABC1_TM_sf"/>
</dbReference>
<dbReference type="SUPFAM" id="SSF52540">
    <property type="entry name" value="P-loop containing nucleoside triphosphate hydrolases"/>
    <property type="match status" value="1"/>
</dbReference>
<dbReference type="GO" id="GO:0005524">
    <property type="term" value="F:ATP binding"/>
    <property type="evidence" value="ECO:0007669"/>
    <property type="project" value="UniProtKB-KW"/>
</dbReference>
<dbReference type="PROSITE" id="PS00211">
    <property type="entry name" value="ABC_TRANSPORTER_1"/>
    <property type="match status" value="1"/>
</dbReference>
<feature type="domain" description="ABC transporter" evidence="8">
    <location>
        <begin position="368"/>
        <end position="604"/>
    </location>
</feature>
<keyword evidence="4 10" id="KW-0067">ATP-binding</keyword>
<evidence type="ECO:0000259" key="9">
    <source>
        <dbReference type="PROSITE" id="PS50929"/>
    </source>
</evidence>